<dbReference type="GeneID" id="89929645"/>
<organism evidence="2 3">
    <name type="scientific">Saxophila tyrrhenica</name>
    <dbReference type="NCBI Taxonomy" id="1690608"/>
    <lineage>
        <taxon>Eukaryota</taxon>
        <taxon>Fungi</taxon>
        <taxon>Dikarya</taxon>
        <taxon>Ascomycota</taxon>
        <taxon>Pezizomycotina</taxon>
        <taxon>Dothideomycetes</taxon>
        <taxon>Dothideomycetidae</taxon>
        <taxon>Mycosphaerellales</taxon>
        <taxon>Extremaceae</taxon>
        <taxon>Saxophila</taxon>
    </lineage>
</organism>
<evidence type="ECO:0000313" key="2">
    <source>
        <dbReference type="EMBL" id="KAK5166051.1"/>
    </source>
</evidence>
<dbReference type="Proteomes" id="UP001337655">
    <property type="component" value="Unassembled WGS sequence"/>
</dbReference>
<dbReference type="PANTHER" id="PTHR43662">
    <property type="match status" value="1"/>
</dbReference>
<dbReference type="AlphaFoldDB" id="A0AAV9P0M4"/>
<accession>A0AAV9P0M4</accession>
<protein>
    <recommendedName>
        <fullName evidence="1">DUF1996 domain-containing protein</fullName>
    </recommendedName>
</protein>
<name>A0AAV9P0M4_9PEZI</name>
<evidence type="ECO:0000259" key="1">
    <source>
        <dbReference type="Pfam" id="PF09362"/>
    </source>
</evidence>
<dbReference type="InterPro" id="IPR018535">
    <property type="entry name" value="DUF1996"/>
</dbReference>
<keyword evidence="3" id="KW-1185">Reference proteome</keyword>
<feature type="domain" description="DUF1996" evidence="1">
    <location>
        <begin position="23"/>
        <end position="281"/>
    </location>
</feature>
<dbReference type="PANTHER" id="PTHR43662:SF2">
    <property type="entry name" value="DUF1996 DOMAIN-CONTAINING PROTEIN"/>
    <property type="match status" value="1"/>
</dbReference>
<gene>
    <name evidence="2" type="ORF">LTR77_008312</name>
</gene>
<evidence type="ECO:0000313" key="3">
    <source>
        <dbReference type="Proteomes" id="UP001337655"/>
    </source>
</evidence>
<dbReference type="Pfam" id="PF09362">
    <property type="entry name" value="DUF1996"/>
    <property type="match status" value="1"/>
</dbReference>
<reference evidence="2 3" key="1">
    <citation type="submission" date="2023-08" db="EMBL/GenBank/DDBJ databases">
        <title>Black Yeasts Isolated from many extreme environments.</title>
        <authorList>
            <person name="Coleine C."/>
            <person name="Stajich J.E."/>
            <person name="Selbmann L."/>
        </authorList>
    </citation>
    <scope>NUCLEOTIDE SEQUENCE [LARGE SCALE GENOMIC DNA]</scope>
    <source>
        <strain evidence="2 3">CCFEE 5935</strain>
    </source>
</reference>
<proteinExistence type="predicted"/>
<dbReference type="RefSeq" id="XP_064656004.1">
    <property type="nucleotide sequence ID" value="XM_064805544.1"/>
</dbReference>
<dbReference type="EMBL" id="JAVRRT010000014">
    <property type="protein sequence ID" value="KAK5166051.1"/>
    <property type="molecule type" value="Genomic_DNA"/>
</dbReference>
<comment type="caution">
    <text evidence="2">The sequence shown here is derived from an EMBL/GenBank/DDBJ whole genome shotgun (WGS) entry which is preliminary data.</text>
</comment>
<sequence length="340" mass="37600">MAQQDFGAMMRFGCAQHSIERLDPIVTPGQIPSQHMHAIVGGNSFNATMQGDLGAESSCTTCTFSEDFSNYWHPALYFRARNGTFRHVPIIPNIGIFGATGGVTVYYTSPTDKSVKIKAQPPVRLPNHSPRDFQTDKVLQGFRMVVGDPFARSQTFSSAYSIYRCYTDGPFEPNPMGVADSDTQTFPKKHCPGGMRVNINFPNCWDGKNLDSKDHTSHVASGYNGCPSTHPVQLPQIMLETVFDTGMFPKEDWPKDGSQPFVWAQGDPTGYGYHADYVFGWKGNSLQKAVDQRCSMATCEGLTTQDQSVGNKCTKKPSFGPPKLNGWLKHLPGKMKVTYQ</sequence>